<dbReference type="EMBL" id="CP086715">
    <property type="protein sequence ID" value="WOO79118.1"/>
    <property type="molecule type" value="Genomic_DNA"/>
</dbReference>
<feature type="region of interest" description="Disordered" evidence="1">
    <location>
        <begin position="255"/>
        <end position="298"/>
    </location>
</feature>
<proteinExistence type="predicted"/>
<evidence type="ECO:0000313" key="3">
    <source>
        <dbReference type="EMBL" id="WOO79118.1"/>
    </source>
</evidence>
<evidence type="ECO:0000313" key="4">
    <source>
        <dbReference type="Proteomes" id="UP000827549"/>
    </source>
</evidence>
<protein>
    <recommendedName>
        <fullName evidence="5">Extracellular membrane protein CFEM domain-containing protein</fullName>
    </recommendedName>
</protein>
<feature type="signal peptide" evidence="2">
    <location>
        <begin position="1"/>
        <end position="17"/>
    </location>
</feature>
<dbReference type="RefSeq" id="XP_062625150.1">
    <property type="nucleotide sequence ID" value="XM_062769166.1"/>
</dbReference>
<feature type="region of interest" description="Disordered" evidence="1">
    <location>
        <begin position="81"/>
        <end position="103"/>
    </location>
</feature>
<feature type="chain" id="PRO_5042200442" description="Extracellular membrane protein CFEM domain-containing protein" evidence="2">
    <location>
        <begin position="18"/>
        <end position="356"/>
    </location>
</feature>
<feature type="compositionally biased region" description="Gly residues" evidence="1">
    <location>
        <begin position="82"/>
        <end position="92"/>
    </location>
</feature>
<accession>A0AAF0Y8Y2</accession>
<gene>
    <name evidence="3" type="ORF">LOC62_02G002654</name>
</gene>
<feature type="compositionally biased region" description="Low complexity" evidence="1">
    <location>
        <begin position="282"/>
        <end position="298"/>
    </location>
</feature>
<feature type="compositionally biased region" description="Low complexity" evidence="1">
    <location>
        <begin position="255"/>
        <end position="275"/>
    </location>
</feature>
<organism evidence="3 4">
    <name type="scientific">Vanrija pseudolonga</name>
    <dbReference type="NCBI Taxonomy" id="143232"/>
    <lineage>
        <taxon>Eukaryota</taxon>
        <taxon>Fungi</taxon>
        <taxon>Dikarya</taxon>
        <taxon>Basidiomycota</taxon>
        <taxon>Agaricomycotina</taxon>
        <taxon>Tremellomycetes</taxon>
        <taxon>Trichosporonales</taxon>
        <taxon>Trichosporonaceae</taxon>
        <taxon>Vanrija</taxon>
    </lineage>
</organism>
<dbReference type="AlphaFoldDB" id="A0AAF0Y8Y2"/>
<feature type="region of interest" description="Disordered" evidence="1">
    <location>
        <begin position="141"/>
        <end position="160"/>
    </location>
</feature>
<evidence type="ECO:0000256" key="2">
    <source>
        <dbReference type="SAM" id="SignalP"/>
    </source>
</evidence>
<dbReference type="Proteomes" id="UP000827549">
    <property type="component" value="Chromosome 2"/>
</dbReference>
<name>A0AAF0Y8Y2_9TREE</name>
<keyword evidence="2" id="KW-0732">Signal</keyword>
<evidence type="ECO:0008006" key="5">
    <source>
        <dbReference type="Google" id="ProtNLM"/>
    </source>
</evidence>
<dbReference type="GeneID" id="87805901"/>
<sequence length="356" mass="33922">MLFRTLLFVASVAGALASPLVERLNYIDCDPLSGRNSIDNSTGCSPVFIAEITKCIECLHQIPNVDPSLISDFEVPLQHCGVGPGAGHGEGGQNSAPPGVGDRATATTQVALPMASSTGAAGTGTGAAASGGAAATPAASSHAAASGGSSGAAPAAASTSKPSAGSAIGVSVASVLLVVAAAAVLVPPVADRCLCPGHTRAAGHIRSDGISALGCTSETSSAVDKCVSCLKSVPGIDSSVLSAYEQIQQLCGSSSASGAAPSGTSTETPSTSISSADPGVSPPSTTGPPTGTSAGSGGAQTIATGPIFGITPGLGGTSAGTGATVTVTAKSTGARAQVTMAAVAVGLILSFVVVPR</sequence>
<evidence type="ECO:0000256" key="1">
    <source>
        <dbReference type="SAM" id="MobiDB-lite"/>
    </source>
</evidence>
<reference evidence="3" key="1">
    <citation type="submission" date="2023-10" db="EMBL/GenBank/DDBJ databases">
        <authorList>
            <person name="Noh H."/>
        </authorList>
    </citation>
    <scope>NUCLEOTIDE SEQUENCE</scope>
    <source>
        <strain evidence="3">DUCC4014</strain>
    </source>
</reference>
<keyword evidence="4" id="KW-1185">Reference proteome</keyword>